<protein>
    <submittedName>
        <fullName evidence="2">Uncharacterized protein</fullName>
    </submittedName>
</protein>
<accession>A0ABV7JTS6</accession>
<dbReference type="EMBL" id="JBHRTA010000055">
    <property type="protein sequence ID" value="MFC3199521.1"/>
    <property type="molecule type" value="Genomic_DNA"/>
</dbReference>
<name>A0ABV7JTS6_9SPHI</name>
<evidence type="ECO:0000256" key="1">
    <source>
        <dbReference type="SAM" id="SignalP"/>
    </source>
</evidence>
<evidence type="ECO:0000313" key="2">
    <source>
        <dbReference type="EMBL" id="MFC3199521.1"/>
    </source>
</evidence>
<feature type="chain" id="PRO_5047341922" evidence="1">
    <location>
        <begin position="22"/>
        <end position="87"/>
    </location>
</feature>
<organism evidence="2 3">
    <name type="scientific">Parapedobacter deserti</name>
    <dbReference type="NCBI Taxonomy" id="1912957"/>
    <lineage>
        <taxon>Bacteria</taxon>
        <taxon>Pseudomonadati</taxon>
        <taxon>Bacteroidota</taxon>
        <taxon>Sphingobacteriia</taxon>
        <taxon>Sphingobacteriales</taxon>
        <taxon>Sphingobacteriaceae</taxon>
        <taxon>Parapedobacter</taxon>
    </lineage>
</organism>
<comment type="caution">
    <text evidence="2">The sequence shown here is derived from an EMBL/GenBank/DDBJ whole genome shotgun (WGS) entry which is preliminary data.</text>
</comment>
<keyword evidence="1" id="KW-0732">Signal</keyword>
<gene>
    <name evidence="2" type="ORF">ACFOET_18030</name>
</gene>
<dbReference type="RefSeq" id="WP_379025232.1">
    <property type="nucleotide sequence ID" value="NZ_JBHRTA010000055.1"/>
</dbReference>
<dbReference type="Proteomes" id="UP001595526">
    <property type="component" value="Unassembled WGS sequence"/>
</dbReference>
<proteinExistence type="predicted"/>
<evidence type="ECO:0000313" key="3">
    <source>
        <dbReference type="Proteomes" id="UP001595526"/>
    </source>
</evidence>
<reference evidence="3" key="1">
    <citation type="journal article" date="2019" name="Int. J. Syst. Evol. Microbiol.">
        <title>The Global Catalogue of Microorganisms (GCM) 10K type strain sequencing project: providing services to taxonomists for standard genome sequencing and annotation.</title>
        <authorList>
            <consortium name="The Broad Institute Genomics Platform"/>
            <consortium name="The Broad Institute Genome Sequencing Center for Infectious Disease"/>
            <person name="Wu L."/>
            <person name="Ma J."/>
        </authorList>
    </citation>
    <scope>NUCLEOTIDE SEQUENCE [LARGE SCALE GENOMIC DNA]</scope>
    <source>
        <strain evidence="3">KCTC 52416</strain>
    </source>
</reference>
<sequence length="87" mass="9790">MRRKIFSIIALVAFAATTGFSMVKTNLQDDTIWVYLTGPAGATQTPDCDAEFQENCAQLYEWDGTNIGEPVKDENNENIYLQGRRIL</sequence>
<feature type="signal peptide" evidence="1">
    <location>
        <begin position="1"/>
        <end position="21"/>
    </location>
</feature>
<keyword evidence="3" id="KW-1185">Reference proteome</keyword>